<dbReference type="Proteomes" id="UP001419268">
    <property type="component" value="Unassembled WGS sequence"/>
</dbReference>
<sequence>MTDQRDTGDQSGATGPCLIDPTDFQALTHRVAAHDRRRECGHALSDSATITVHATPITAIVSELPEIAAPALVTTLIERDSGFDFTLEARLTREYERYKSRKFSGDFDVLEAKKFIRSHEKIKRLLRLDDSMKPGLTSFSFSWDADTWWTNLIATDMEGFQEIVQLEVLSTLGDDRQKVADTNRDQVHFFCERLLPAIRGTIVTIEPSNLDRAYECSLTREVYLITHPNEDSVAPVEGQSRHISESEGRGRETTILCRVTSLLRV</sequence>
<keyword evidence="2" id="KW-1185">Reference proteome</keyword>
<accession>A0AAP0NMV5</accession>
<dbReference type="EMBL" id="JBBNAG010000008">
    <property type="protein sequence ID" value="KAK9112598.1"/>
    <property type="molecule type" value="Genomic_DNA"/>
</dbReference>
<evidence type="ECO:0000313" key="1">
    <source>
        <dbReference type="EMBL" id="KAK9112598.1"/>
    </source>
</evidence>
<proteinExistence type="predicted"/>
<gene>
    <name evidence="1" type="ORF">Scep_020117</name>
</gene>
<organism evidence="1 2">
    <name type="scientific">Stephania cephalantha</name>
    <dbReference type="NCBI Taxonomy" id="152367"/>
    <lineage>
        <taxon>Eukaryota</taxon>
        <taxon>Viridiplantae</taxon>
        <taxon>Streptophyta</taxon>
        <taxon>Embryophyta</taxon>
        <taxon>Tracheophyta</taxon>
        <taxon>Spermatophyta</taxon>
        <taxon>Magnoliopsida</taxon>
        <taxon>Ranunculales</taxon>
        <taxon>Menispermaceae</taxon>
        <taxon>Menispermoideae</taxon>
        <taxon>Cissampelideae</taxon>
        <taxon>Stephania</taxon>
    </lineage>
</organism>
<dbReference type="AlphaFoldDB" id="A0AAP0NMV5"/>
<reference evidence="1 2" key="1">
    <citation type="submission" date="2024-01" db="EMBL/GenBank/DDBJ databases">
        <title>Genome assemblies of Stephania.</title>
        <authorList>
            <person name="Yang L."/>
        </authorList>
    </citation>
    <scope>NUCLEOTIDE SEQUENCE [LARGE SCALE GENOMIC DNA]</scope>
    <source>
        <strain evidence="1">JXDWG</strain>
        <tissue evidence="1">Leaf</tissue>
    </source>
</reference>
<comment type="caution">
    <text evidence="1">The sequence shown here is derived from an EMBL/GenBank/DDBJ whole genome shotgun (WGS) entry which is preliminary data.</text>
</comment>
<name>A0AAP0NMV5_9MAGN</name>
<protein>
    <submittedName>
        <fullName evidence="1">Uncharacterized protein</fullName>
    </submittedName>
</protein>
<evidence type="ECO:0000313" key="2">
    <source>
        <dbReference type="Proteomes" id="UP001419268"/>
    </source>
</evidence>